<dbReference type="Proteomes" id="UP001141806">
    <property type="component" value="Unassembled WGS sequence"/>
</dbReference>
<proteinExistence type="predicted"/>
<protein>
    <submittedName>
        <fullName evidence="1">Uncharacterized protein</fullName>
    </submittedName>
</protein>
<dbReference type="EMBL" id="JAMYWD010000012">
    <property type="protein sequence ID" value="KAJ4953331.1"/>
    <property type="molecule type" value="Genomic_DNA"/>
</dbReference>
<organism evidence="1 2">
    <name type="scientific">Protea cynaroides</name>
    <dbReference type="NCBI Taxonomy" id="273540"/>
    <lineage>
        <taxon>Eukaryota</taxon>
        <taxon>Viridiplantae</taxon>
        <taxon>Streptophyta</taxon>
        <taxon>Embryophyta</taxon>
        <taxon>Tracheophyta</taxon>
        <taxon>Spermatophyta</taxon>
        <taxon>Magnoliopsida</taxon>
        <taxon>Proteales</taxon>
        <taxon>Proteaceae</taxon>
        <taxon>Protea</taxon>
    </lineage>
</organism>
<reference evidence="1" key="1">
    <citation type="journal article" date="2023" name="Plant J.">
        <title>The genome of the king protea, Protea cynaroides.</title>
        <authorList>
            <person name="Chang J."/>
            <person name="Duong T.A."/>
            <person name="Schoeman C."/>
            <person name="Ma X."/>
            <person name="Roodt D."/>
            <person name="Barker N."/>
            <person name="Li Z."/>
            <person name="Van de Peer Y."/>
            <person name="Mizrachi E."/>
        </authorList>
    </citation>
    <scope>NUCLEOTIDE SEQUENCE</scope>
    <source>
        <tissue evidence="1">Young leaves</tissue>
    </source>
</reference>
<comment type="caution">
    <text evidence="1">The sequence shown here is derived from an EMBL/GenBank/DDBJ whole genome shotgun (WGS) entry which is preliminary data.</text>
</comment>
<gene>
    <name evidence="1" type="ORF">NE237_030163</name>
</gene>
<keyword evidence="2" id="KW-1185">Reference proteome</keyword>
<sequence length="246" mass="25168">MGAGGAGGITPTGGMASSEGRKVALKGGCWVACRALVTSSSCYSTILVGVAAIGGTILSEFAAVSVSGKTTLVITVVITGSSFMGGEVAVVDVREGAIPGPRSAVQGGRGDGLELEDFSTTRTCNSIAAAITFHGSSGSDQAMRSASECTSALSLHAFINLENSSNPRKTLLELTTVGASSVDNLPSTVLTQFCNSTDDIFPSPSASMYRTTCSIWLYLGALGYRKSLLSLLLRQISYSSSLHSSD</sequence>
<accession>A0A9Q0GSI0</accession>
<evidence type="ECO:0000313" key="2">
    <source>
        <dbReference type="Proteomes" id="UP001141806"/>
    </source>
</evidence>
<dbReference type="AlphaFoldDB" id="A0A9Q0GSI0"/>
<evidence type="ECO:0000313" key="1">
    <source>
        <dbReference type="EMBL" id="KAJ4953331.1"/>
    </source>
</evidence>
<name>A0A9Q0GSI0_9MAGN</name>